<dbReference type="SMART" id="SM00255">
    <property type="entry name" value="TIR"/>
    <property type="match status" value="1"/>
</dbReference>
<evidence type="ECO:0000256" key="6">
    <source>
        <dbReference type="ARBA" id="ARBA00023027"/>
    </source>
</evidence>
<dbReference type="InterPro" id="IPR044974">
    <property type="entry name" value="Disease_R_plants"/>
</dbReference>
<keyword evidence="10" id="KW-1185">Reference proteome</keyword>
<dbReference type="SUPFAM" id="SSF52540">
    <property type="entry name" value="P-loop containing nucleoside triphosphate hydrolases"/>
    <property type="match status" value="1"/>
</dbReference>
<dbReference type="Pfam" id="PF01582">
    <property type="entry name" value="TIR"/>
    <property type="match status" value="1"/>
</dbReference>
<dbReference type="EC" id="3.2.2.6" evidence="1"/>
<dbReference type="SUPFAM" id="SSF52058">
    <property type="entry name" value="L domain-like"/>
    <property type="match status" value="1"/>
</dbReference>
<dbReference type="InterPro" id="IPR032675">
    <property type="entry name" value="LRR_dom_sf"/>
</dbReference>
<dbReference type="PROSITE" id="PS50104">
    <property type="entry name" value="TIR"/>
    <property type="match status" value="1"/>
</dbReference>
<organism evidence="10 11">
    <name type="scientific">Prunus mume</name>
    <name type="common">Japanese apricot</name>
    <name type="synonym">Armeniaca mume</name>
    <dbReference type="NCBI Taxonomy" id="102107"/>
    <lineage>
        <taxon>Eukaryota</taxon>
        <taxon>Viridiplantae</taxon>
        <taxon>Streptophyta</taxon>
        <taxon>Embryophyta</taxon>
        <taxon>Tracheophyta</taxon>
        <taxon>Spermatophyta</taxon>
        <taxon>Magnoliopsida</taxon>
        <taxon>eudicotyledons</taxon>
        <taxon>Gunneridae</taxon>
        <taxon>Pentapetalae</taxon>
        <taxon>rosids</taxon>
        <taxon>fabids</taxon>
        <taxon>Rosales</taxon>
        <taxon>Rosaceae</taxon>
        <taxon>Amygdaloideae</taxon>
        <taxon>Amygdaleae</taxon>
        <taxon>Prunus</taxon>
    </lineage>
</organism>
<evidence type="ECO:0000256" key="2">
    <source>
        <dbReference type="ARBA" id="ARBA00022614"/>
    </source>
</evidence>
<keyword evidence="5" id="KW-0611">Plant defense</keyword>
<dbReference type="InterPro" id="IPR036390">
    <property type="entry name" value="WH_DNA-bd_sf"/>
</dbReference>
<dbReference type="InterPro" id="IPR042197">
    <property type="entry name" value="Apaf_helical"/>
</dbReference>
<accession>A0ABM1LTP2</accession>
<evidence type="ECO:0000256" key="5">
    <source>
        <dbReference type="ARBA" id="ARBA00022821"/>
    </source>
</evidence>
<evidence type="ECO:0000313" key="11">
    <source>
        <dbReference type="RefSeq" id="XP_016650769.1"/>
    </source>
</evidence>
<evidence type="ECO:0000313" key="10">
    <source>
        <dbReference type="Proteomes" id="UP000694861"/>
    </source>
</evidence>
<name>A0ABM1LTP2_PRUMU</name>
<feature type="region of interest" description="Disordered" evidence="8">
    <location>
        <begin position="1066"/>
        <end position="1094"/>
    </location>
</feature>
<dbReference type="Pfam" id="PF23282">
    <property type="entry name" value="WHD_ROQ1"/>
    <property type="match status" value="1"/>
</dbReference>
<evidence type="ECO:0000256" key="8">
    <source>
        <dbReference type="SAM" id="MobiDB-lite"/>
    </source>
</evidence>
<comment type="catalytic activity">
    <reaction evidence="7">
        <text>NAD(+) + H2O = ADP-D-ribose + nicotinamide + H(+)</text>
        <dbReference type="Rhea" id="RHEA:16301"/>
        <dbReference type="ChEBI" id="CHEBI:15377"/>
        <dbReference type="ChEBI" id="CHEBI:15378"/>
        <dbReference type="ChEBI" id="CHEBI:17154"/>
        <dbReference type="ChEBI" id="CHEBI:57540"/>
        <dbReference type="ChEBI" id="CHEBI:57967"/>
        <dbReference type="EC" id="3.2.2.6"/>
    </reaction>
    <physiologicalReaction direction="left-to-right" evidence="7">
        <dbReference type="Rhea" id="RHEA:16302"/>
    </physiologicalReaction>
</comment>
<dbReference type="SUPFAM" id="SSF52200">
    <property type="entry name" value="Toll/Interleukin receptor TIR domain"/>
    <property type="match status" value="1"/>
</dbReference>
<dbReference type="Gene3D" id="3.40.50.300">
    <property type="entry name" value="P-loop containing nucleotide triphosphate hydrolases"/>
    <property type="match status" value="1"/>
</dbReference>
<dbReference type="PRINTS" id="PR00364">
    <property type="entry name" value="DISEASERSIST"/>
</dbReference>
<dbReference type="Gene3D" id="3.80.10.10">
    <property type="entry name" value="Ribonuclease Inhibitor"/>
    <property type="match status" value="2"/>
</dbReference>
<feature type="domain" description="TIR" evidence="9">
    <location>
        <begin position="22"/>
        <end position="189"/>
    </location>
</feature>
<protein>
    <recommendedName>
        <fullName evidence="1">ADP-ribosyl cyclase/cyclic ADP-ribose hydrolase</fullName>
        <ecNumber evidence="1">3.2.2.6</ecNumber>
    </recommendedName>
</protein>
<dbReference type="GeneID" id="103336402"/>
<evidence type="ECO:0000256" key="7">
    <source>
        <dbReference type="ARBA" id="ARBA00047304"/>
    </source>
</evidence>
<dbReference type="SUPFAM" id="SSF46785">
    <property type="entry name" value="Winged helix' DNA-binding domain"/>
    <property type="match status" value="1"/>
</dbReference>
<keyword evidence="4" id="KW-0378">Hydrolase</keyword>
<proteinExistence type="predicted"/>
<dbReference type="Pfam" id="PF20160">
    <property type="entry name" value="C-JID"/>
    <property type="match status" value="1"/>
</dbReference>
<dbReference type="Gene3D" id="3.40.50.10140">
    <property type="entry name" value="Toll/interleukin-1 receptor homology (TIR) domain"/>
    <property type="match status" value="1"/>
</dbReference>
<dbReference type="PANTHER" id="PTHR11017:SF527">
    <property type="entry name" value="TMV RESISTANCE PROTEIN N-LIKE"/>
    <property type="match status" value="1"/>
</dbReference>
<reference evidence="10" key="1">
    <citation type="journal article" date="2012" name="Nat. Commun.">
        <title>The genome of Prunus mume.</title>
        <authorList>
            <person name="Zhang Q."/>
            <person name="Chen W."/>
            <person name="Sun L."/>
            <person name="Zhao F."/>
            <person name="Huang B."/>
            <person name="Yang W."/>
            <person name="Tao Y."/>
            <person name="Wang J."/>
            <person name="Yuan Z."/>
            <person name="Fan G."/>
            <person name="Xing Z."/>
            <person name="Han C."/>
            <person name="Pan H."/>
            <person name="Zhong X."/>
            <person name="Shi W."/>
            <person name="Liang X."/>
            <person name="Du D."/>
            <person name="Sun F."/>
            <person name="Xu Z."/>
            <person name="Hao R."/>
            <person name="Lv T."/>
            <person name="Lv Y."/>
            <person name="Zheng Z."/>
            <person name="Sun M."/>
            <person name="Luo L."/>
            <person name="Cai M."/>
            <person name="Gao Y."/>
            <person name="Wang J."/>
            <person name="Yin Y."/>
            <person name="Xu X."/>
            <person name="Cheng T."/>
            <person name="Wang J."/>
        </authorList>
    </citation>
    <scope>NUCLEOTIDE SEQUENCE [LARGE SCALE GENOMIC DNA]</scope>
</reference>
<gene>
    <name evidence="11" type="primary">LOC103336402</name>
</gene>
<evidence type="ECO:0000256" key="1">
    <source>
        <dbReference type="ARBA" id="ARBA00011982"/>
    </source>
</evidence>
<evidence type="ECO:0000256" key="3">
    <source>
        <dbReference type="ARBA" id="ARBA00022737"/>
    </source>
</evidence>
<evidence type="ECO:0000256" key="4">
    <source>
        <dbReference type="ARBA" id="ARBA00022801"/>
    </source>
</evidence>
<dbReference type="Pfam" id="PF00931">
    <property type="entry name" value="NB-ARC"/>
    <property type="match status" value="1"/>
</dbReference>
<dbReference type="RefSeq" id="XP_016650769.1">
    <property type="nucleotide sequence ID" value="XM_016795283.1"/>
</dbReference>
<dbReference type="InterPro" id="IPR035897">
    <property type="entry name" value="Toll_tir_struct_dom_sf"/>
</dbReference>
<keyword evidence="2" id="KW-0433">Leucine-rich repeat</keyword>
<dbReference type="PANTHER" id="PTHR11017">
    <property type="entry name" value="LEUCINE-RICH REPEAT-CONTAINING PROTEIN"/>
    <property type="match status" value="1"/>
</dbReference>
<dbReference type="InterPro" id="IPR027417">
    <property type="entry name" value="P-loop_NTPase"/>
</dbReference>
<keyword evidence="3" id="KW-0677">Repeat</keyword>
<sequence length="1094" mass="124064">MALSTQRASTSRTSAEWAPPHWKHDVFLSFRGEDTRSGFLSHLYHELQYWQAIKTFKDDRDLEIGASISPELLTAIEQSHLAIIVLSPNYASSTWCLDELSKILECMQDTMRILPIFYHVDPSDVRNQRGSFAKAFTTHEEKFSEDVDKVKRWRDALKEVANLSGCDSKNYPSEAELIKHIVKYVFRKVHPTFMLSGSLDKLVGIDSALEQLHLQLAPKDNDVRFIGIWGMGGVGKTTLAKLVFERISHHFELSWFLSNVREVSGKQGDLVNLQRQILSPILKENLAHVWDEGAGTFFIQKHLRNKKVLLILDDVHQLNQLKILVAKKDWFGVGSRIIVTTRDERLLVEHGIAIQYKVEVLKDDEALELFSQNAFKKNQPEEGFLELSRCFVHYAKGLPLALTTLGSFLYARGQDTWKSTLDNLGKIHNPTIFHSLKVSYDGLEEIDKNIVLDVACFHKGKDKEKVIEILDSIYNISSRIRIDVLIEKSLLTIEKLRFRSNIVDMHELIQEMAREIVHLESPKEPCQRSRLWHCDDISHVFMHNSGTGAIEAIVLHLPKLEEVHWNTEAFSKMHGLRLLEFGNVIVSSGPKDLPNSLRIIHWSWYPSKSLPSSFEPPFLVELDMSDSELSHLWDGAKVLPKLKFMDLSYSYQLTSTPDFTGIPNLEILCLAFCSGLVELHPSVAALKKLKDLQLVGCTDLNSLPSVVEMDSLEKFSLSGCSKVKNVRRFVEQLNDKLDSLSLFGFLFVEQQIRPSIEHLVGLKELDLRGCTKINKMVVSSLNRFTYLEDLSLNYCNIGEGAILDDIGCLSSLKYLHLCGNDFVSLPSSIRFLSKLVFLGLAWCKGLERLPDLPPNIEIVDVDDCSSLRRLPGANLYDFRLSCLNCFKLVEEKDWINAIFEMIRTAAIEGMLLKNNGIVCPVFGILDWFGNPSVGDSITVELPLPPHPSNSDWVGVAFCVVFHGECSASPIGYGYFKIEVRSSQRYLDEPQSFRAGNLLSEHLLVFYLPRDHPSLTDASTSHRFSFETHYSSIKDLEELKTSSIIKECRARLVYKRDLEEFSRLRYGDEAGPIGSSGSGSSDEDDEPVAKRLKKV</sequence>
<keyword evidence="6" id="KW-0520">NAD</keyword>
<reference evidence="11" key="2">
    <citation type="submission" date="2025-08" db="UniProtKB">
        <authorList>
            <consortium name="RefSeq"/>
        </authorList>
    </citation>
    <scope>IDENTIFICATION</scope>
</reference>
<dbReference type="InterPro" id="IPR002182">
    <property type="entry name" value="NB-ARC"/>
</dbReference>
<dbReference type="InterPro" id="IPR045344">
    <property type="entry name" value="C-JID"/>
</dbReference>
<dbReference type="InterPro" id="IPR000157">
    <property type="entry name" value="TIR_dom"/>
</dbReference>
<evidence type="ECO:0000259" key="9">
    <source>
        <dbReference type="PROSITE" id="PS50104"/>
    </source>
</evidence>
<dbReference type="Gene3D" id="1.10.8.430">
    <property type="entry name" value="Helical domain of apoptotic protease-activating factors"/>
    <property type="match status" value="1"/>
</dbReference>
<dbReference type="InterPro" id="IPR058192">
    <property type="entry name" value="WHD_ROQ1-like"/>
</dbReference>
<dbReference type="Proteomes" id="UP000694861">
    <property type="component" value="Linkage group LG6"/>
</dbReference>